<dbReference type="OrthoDB" id="290714at2"/>
<evidence type="ECO:0000313" key="2">
    <source>
        <dbReference type="Proteomes" id="UP000319976"/>
    </source>
</evidence>
<organism evidence="1 2">
    <name type="scientific">Calycomorphotria hydatis</name>
    <dbReference type="NCBI Taxonomy" id="2528027"/>
    <lineage>
        <taxon>Bacteria</taxon>
        <taxon>Pseudomonadati</taxon>
        <taxon>Planctomycetota</taxon>
        <taxon>Planctomycetia</taxon>
        <taxon>Planctomycetales</taxon>
        <taxon>Planctomycetaceae</taxon>
        <taxon>Calycomorphotria</taxon>
    </lineage>
</organism>
<dbReference type="Proteomes" id="UP000319976">
    <property type="component" value="Chromosome"/>
</dbReference>
<evidence type="ECO:0000313" key="1">
    <source>
        <dbReference type="EMBL" id="QDT67066.1"/>
    </source>
</evidence>
<gene>
    <name evidence="1" type="ORF">V22_43380</name>
</gene>
<dbReference type="KEGG" id="chya:V22_43380"/>
<dbReference type="AlphaFoldDB" id="A0A517TFB3"/>
<protein>
    <submittedName>
        <fullName evidence="1">Uncharacterized protein</fullName>
    </submittedName>
</protein>
<sequence>MQISVEVIPDRQSASLLSRQQQLRQTFATELARSILERTIEENPIDTGRSRAGWVASLRELGGTAPPGWASSSTDNNAIQDGLGQAHLMHHDDADISEITITNEVDYVGLLERGTNRIPAARMVAKAIADTASRLVTIWNQAIRNGS</sequence>
<reference evidence="1 2" key="1">
    <citation type="submission" date="2019-02" db="EMBL/GenBank/DDBJ databases">
        <title>Deep-cultivation of Planctomycetes and their phenomic and genomic characterization uncovers novel biology.</title>
        <authorList>
            <person name="Wiegand S."/>
            <person name="Jogler M."/>
            <person name="Boedeker C."/>
            <person name="Pinto D."/>
            <person name="Vollmers J."/>
            <person name="Rivas-Marin E."/>
            <person name="Kohn T."/>
            <person name="Peeters S.H."/>
            <person name="Heuer A."/>
            <person name="Rast P."/>
            <person name="Oberbeckmann S."/>
            <person name="Bunk B."/>
            <person name="Jeske O."/>
            <person name="Meyerdierks A."/>
            <person name="Storesund J.E."/>
            <person name="Kallscheuer N."/>
            <person name="Luecker S."/>
            <person name="Lage O.M."/>
            <person name="Pohl T."/>
            <person name="Merkel B.J."/>
            <person name="Hornburger P."/>
            <person name="Mueller R.-W."/>
            <person name="Bruemmer F."/>
            <person name="Labrenz M."/>
            <person name="Spormann A.M."/>
            <person name="Op den Camp H."/>
            <person name="Overmann J."/>
            <person name="Amann R."/>
            <person name="Jetten M.S.M."/>
            <person name="Mascher T."/>
            <person name="Medema M.H."/>
            <person name="Devos D.P."/>
            <person name="Kaster A.-K."/>
            <person name="Ovreas L."/>
            <person name="Rohde M."/>
            <person name="Galperin M.Y."/>
            <person name="Jogler C."/>
        </authorList>
    </citation>
    <scope>NUCLEOTIDE SEQUENCE [LARGE SCALE GENOMIC DNA]</scope>
    <source>
        <strain evidence="1 2">V22</strain>
    </source>
</reference>
<accession>A0A517TFB3</accession>
<dbReference type="RefSeq" id="WP_145266715.1">
    <property type="nucleotide sequence ID" value="NZ_CP036316.1"/>
</dbReference>
<keyword evidence="2" id="KW-1185">Reference proteome</keyword>
<name>A0A517TFB3_9PLAN</name>
<dbReference type="EMBL" id="CP036316">
    <property type="protein sequence ID" value="QDT67066.1"/>
    <property type="molecule type" value="Genomic_DNA"/>
</dbReference>
<proteinExistence type="predicted"/>